<feature type="domain" description="CNP1-like uncharacterised" evidence="2">
    <location>
        <begin position="39"/>
        <end position="169"/>
    </location>
</feature>
<comment type="caution">
    <text evidence="3">The sequence shown here is derived from an EMBL/GenBank/DDBJ whole genome shotgun (WGS) entry which is preliminary data.</text>
</comment>
<keyword evidence="1" id="KW-0732">Signal</keyword>
<protein>
    <submittedName>
        <fullName evidence="3">CNP1-like family protein</fullName>
    </submittedName>
</protein>
<organism evidence="3 4">
    <name type="scientific">Ramlibacter cellulosilyticus</name>
    <dbReference type="NCBI Taxonomy" id="2764187"/>
    <lineage>
        <taxon>Bacteria</taxon>
        <taxon>Pseudomonadati</taxon>
        <taxon>Pseudomonadota</taxon>
        <taxon>Betaproteobacteria</taxon>
        <taxon>Burkholderiales</taxon>
        <taxon>Comamonadaceae</taxon>
        <taxon>Ramlibacter</taxon>
    </lineage>
</organism>
<accession>A0A923MMN7</accession>
<feature type="chain" id="PRO_5036904490" evidence="1">
    <location>
        <begin position="20"/>
        <end position="183"/>
    </location>
</feature>
<proteinExistence type="predicted"/>
<dbReference type="EMBL" id="JACORT010000001">
    <property type="protein sequence ID" value="MBC5781928.1"/>
    <property type="molecule type" value="Genomic_DNA"/>
</dbReference>
<evidence type="ECO:0000313" key="4">
    <source>
        <dbReference type="Proteomes" id="UP000608513"/>
    </source>
</evidence>
<dbReference type="Proteomes" id="UP000608513">
    <property type="component" value="Unassembled WGS sequence"/>
</dbReference>
<reference evidence="3" key="1">
    <citation type="submission" date="2020-08" db="EMBL/GenBank/DDBJ databases">
        <title>Ramlibacter sp. USB13 16S ribosomal RNA gene genome sequencing and assembly.</title>
        <authorList>
            <person name="Kang M."/>
        </authorList>
    </citation>
    <scope>NUCLEOTIDE SEQUENCE</scope>
    <source>
        <strain evidence="3">USB13</strain>
    </source>
</reference>
<dbReference type="RefSeq" id="WP_187074659.1">
    <property type="nucleotide sequence ID" value="NZ_JACORT010000001.1"/>
</dbReference>
<name>A0A923MMN7_9BURK</name>
<dbReference type="AlphaFoldDB" id="A0A923MMN7"/>
<sequence length="183" mass="19487">MLRRFLALALASAVGAASAADLLGAPPGTPDNSNIPYVPEWQELEAPPPPPLRTSGLIPIDVAGTSLRFGVDPASITIGKDDVVRYVVVATSSSGAVNGFYEGIHCGKGQVKVYARHNPDSGWVVAKDAEWRDIFRTANLRYSLAIARSGACQENSPNVSPAQIALDLKAPVDRRWQRGGVNR</sequence>
<dbReference type="Pfam" id="PF08750">
    <property type="entry name" value="CNP1"/>
    <property type="match status" value="1"/>
</dbReference>
<evidence type="ECO:0000256" key="1">
    <source>
        <dbReference type="SAM" id="SignalP"/>
    </source>
</evidence>
<feature type="signal peptide" evidence="1">
    <location>
        <begin position="1"/>
        <end position="19"/>
    </location>
</feature>
<dbReference type="InterPro" id="IPR014861">
    <property type="entry name" value="CNP1-like_dom"/>
</dbReference>
<keyword evidence="4" id="KW-1185">Reference proteome</keyword>
<evidence type="ECO:0000259" key="2">
    <source>
        <dbReference type="Pfam" id="PF08750"/>
    </source>
</evidence>
<evidence type="ECO:0000313" key="3">
    <source>
        <dbReference type="EMBL" id="MBC5781928.1"/>
    </source>
</evidence>
<gene>
    <name evidence="3" type="ORF">H8N03_03170</name>
</gene>